<keyword evidence="1" id="KW-1133">Transmembrane helix</keyword>
<gene>
    <name evidence="2" type="ORF">BKA67DRAFT_537771</name>
</gene>
<name>A0A9P8ZWG0_9PEZI</name>
<keyword evidence="1" id="KW-0472">Membrane</keyword>
<organism evidence="2 3">
    <name type="scientific">Truncatella angustata</name>
    <dbReference type="NCBI Taxonomy" id="152316"/>
    <lineage>
        <taxon>Eukaryota</taxon>
        <taxon>Fungi</taxon>
        <taxon>Dikarya</taxon>
        <taxon>Ascomycota</taxon>
        <taxon>Pezizomycotina</taxon>
        <taxon>Sordariomycetes</taxon>
        <taxon>Xylariomycetidae</taxon>
        <taxon>Amphisphaeriales</taxon>
        <taxon>Sporocadaceae</taxon>
        <taxon>Truncatella</taxon>
    </lineage>
</organism>
<dbReference type="EMBL" id="JAGPXC010000006">
    <property type="protein sequence ID" value="KAH6651918.1"/>
    <property type="molecule type" value="Genomic_DNA"/>
</dbReference>
<accession>A0A9P8ZWG0</accession>
<feature type="transmembrane region" description="Helical" evidence="1">
    <location>
        <begin position="215"/>
        <end position="238"/>
    </location>
</feature>
<feature type="transmembrane region" description="Helical" evidence="1">
    <location>
        <begin position="50"/>
        <end position="69"/>
    </location>
</feature>
<comment type="caution">
    <text evidence="2">The sequence shown here is derived from an EMBL/GenBank/DDBJ whole genome shotgun (WGS) entry which is preliminary data.</text>
</comment>
<evidence type="ECO:0000256" key="1">
    <source>
        <dbReference type="SAM" id="Phobius"/>
    </source>
</evidence>
<protein>
    <submittedName>
        <fullName evidence="2">Uncharacterized protein</fullName>
    </submittedName>
</protein>
<proteinExistence type="predicted"/>
<evidence type="ECO:0000313" key="3">
    <source>
        <dbReference type="Proteomes" id="UP000758603"/>
    </source>
</evidence>
<dbReference type="GeneID" id="70129278"/>
<keyword evidence="1" id="KW-0812">Transmembrane</keyword>
<keyword evidence="3" id="KW-1185">Reference proteome</keyword>
<dbReference type="Proteomes" id="UP000758603">
    <property type="component" value="Unassembled WGS sequence"/>
</dbReference>
<reference evidence="2" key="1">
    <citation type="journal article" date="2021" name="Nat. Commun.">
        <title>Genetic determinants of endophytism in the Arabidopsis root mycobiome.</title>
        <authorList>
            <person name="Mesny F."/>
            <person name="Miyauchi S."/>
            <person name="Thiergart T."/>
            <person name="Pickel B."/>
            <person name="Atanasova L."/>
            <person name="Karlsson M."/>
            <person name="Huettel B."/>
            <person name="Barry K.W."/>
            <person name="Haridas S."/>
            <person name="Chen C."/>
            <person name="Bauer D."/>
            <person name="Andreopoulos W."/>
            <person name="Pangilinan J."/>
            <person name="LaButti K."/>
            <person name="Riley R."/>
            <person name="Lipzen A."/>
            <person name="Clum A."/>
            <person name="Drula E."/>
            <person name="Henrissat B."/>
            <person name="Kohler A."/>
            <person name="Grigoriev I.V."/>
            <person name="Martin F.M."/>
            <person name="Hacquard S."/>
        </authorList>
    </citation>
    <scope>NUCLEOTIDE SEQUENCE</scope>
    <source>
        <strain evidence="2">MPI-SDFR-AT-0073</strain>
    </source>
</reference>
<dbReference type="AlphaFoldDB" id="A0A9P8ZWG0"/>
<sequence length="250" mass="27305">MLVIAIVVVLRGRSLGFLIFLVTWPKHHGAPIYGVEGIPSVPHQHLSKQLGLRGFGLADLLVFLVMHFVRSTGHIYTLLMGQEPPCLGIVLTSSQGLRASPRDVHPDDGRRRFRPGFWFVRHGQIRPRPWSGDVVLVVLLALPRAVILQLYRLLTLAPARIAPARSIVSGVDLGCFAAYQPGLLDVGLLRLPAHLNHRVSLPGQGVGLPRPNPTAVLQAVLAYLVVPVVLAHCGWMWADGYDAKTAVEVL</sequence>
<evidence type="ECO:0000313" key="2">
    <source>
        <dbReference type="EMBL" id="KAH6651918.1"/>
    </source>
</evidence>
<dbReference type="RefSeq" id="XP_045956196.1">
    <property type="nucleotide sequence ID" value="XM_046100386.1"/>
</dbReference>